<dbReference type="EMBL" id="NFKP01000003">
    <property type="protein sequence ID" value="OUP70648.1"/>
    <property type="molecule type" value="Genomic_DNA"/>
</dbReference>
<accession>A0A1Y4MPK5</accession>
<dbReference type="Proteomes" id="UP000196386">
    <property type="component" value="Unassembled WGS sequence"/>
</dbReference>
<evidence type="ECO:0000313" key="1">
    <source>
        <dbReference type="EMBL" id="OUP70648.1"/>
    </source>
</evidence>
<name>A0A1Y4MPK5_9FIRM</name>
<sequence>MIDKIKSALNPVPVMINSEDLFNAVFYKFKRESQAQKLSTEEKEVVRNILGLLELLHADTFMERFNIDKDRGVCREFWDWDSPPSIQALSDDEINELYDAINKMSMQRQIMTLSYGRKQKFLIFMCIRLDDIIELFDIEWSSSEQARLSLDKILPKVKSLASKAKKLRKQDSEVAELLTVMAYIPYAVFSGTTKLSVVGDSLVKDIDLDTYEIGAIFNKMFGGVQDIHAILSCIGDKNTCFDYLFGKRPGFDQYCEELEDLIESTKFGATLQSSTGPISFSDLAGKAKSTITRSRQKRDKYFESMGFDMSGGKDMRNNVVTMPGVQLNEVGNNRVAPQVVSRSNMQPTSSYRQQVVNTETPRTILGKEQIASFMSKVVAVSATGVKTTFSIPEINIQNQDFVMFSYYEECVGPTKMQECWQFRSDLKKALKAGPLKATFVIHSGNGVAATLDLGEFLKLDDNRKYGNKYAKNLYSFRKEEFAANDVEYAKSQVAGTTVSKKKSGADISDPFDSLDDSGKSVFGGTGTTTVKHIEKDPYADDLDFETKSVFN</sequence>
<dbReference type="AlphaFoldDB" id="A0A1Y4MPK5"/>
<proteinExistence type="predicted"/>
<reference evidence="2" key="1">
    <citation type="submission" date="2017-04" db="EMBL/GenBank/DDBJ databases">
        <title>Function of individual gut microbiota members based on whole genome sequencing of pure cultures obtained from chicken caecum.</title>
        <authorList>
            <person name="Medvecky M."/>
            <person name="Cejkova D."/>
            <person name="Polansky O."/>
            <person name="Karasova D."/>
            <person name="Kubasova T."/>
            <person name="Cizek A."/>
            <person name="Rychlik I."/>
        </authorList>
    </citation>
    <scope>NUCLEOTIDE SEQUENCE [LARGE SCALE GENOMIC DNA]</scope>
    <source>
        <strain evidence="2">An175</strain>
    </source>
</reference>
<gene>
    <name evidence="1" type="ORF">B5F11_04180</name>
</gene>
<dbReference type="RefSeq" id="WP_087299808.1">
    <property type="nucleotide sequence ID" value="NZ_NFKP01000003.1"/>
</dbReference>
<protein>
    <submittedName>
        <fullName evidence="1">Uncharacterized protein</fullName>
    </submittedName>
</protein>
<organism evidence="1 2">
    <name type="scientific">Anaerotruncus colihominis</name>
    <dbReference type="NCBI Taxonomy" id="169435"/>
    <lineage>
        <taxon>Bacteria</taxon>
        <taxon>Bacillati</taxon>
        <taxon>Bacillota</taxon>
        <taxon>Clostridia</taxon>
        <taxon>Eubacteriales</taxon>
        <taxon>Oscillospiraceae</taxon>
        <taxon>Anaerotruncus</taxon>
    </lineage>
</organism>
<comment type="caution">
    <text evidence="1">The sequence shown here is derived from an EMBL/GenBank/DDBJ whole genome shotgun (WGS) entry which is preliminary data.</text>
</comment>
<evidence type="ECO:0000313" key="2">
    <source>
        <dbReference type="Proteomes" id="UP000196386"/>
    </source>
</evidence>